<evidence type="ECO:0000313" key="2">
    <source>
        <dbReference type="Proteomes" id="UP000013378"/>
    </source>
</evidence>
<keyword evidence="2" id="KW-1185">Reference proteome</keyword>
<comment type="caution">
    <text evidence="1">The sequence shown here is derived from an EMBL/GenBank/DDBJ whole genome shotgun (WGS) entry which is preliminary data.</text>
</comment>
<dbReference type="OrthoDB" id="4770574at2"/>
<accession>R1CRP6</accession>
<dbReference type="EMBL" id="ARZA01000277">
    <property type="protein sequence ID" value="EOC99373.1"/>
    <property type="molecule type" value="Genomic_DNA"/>
</dbReference>
<dbReference type="STRING" id="1304284.L21TH_2631"/>
<evidence type="ECO:0000313" key="1">
    <source>
        <dbReference type="EMBL" id="EOC99373.1"/>
    </source>
</evidence>
<dbReference type="AlphaFoldDB" id="R1CRP6"/>
<reference evidence="1 2" key="1">
    <citation type="journal article" date="2015" name="Geomicrobiol. J.">
        <title>Caldisalinibacter kiritimatiensis gen. nov., sp. nov., a moderately thermohalophilic thiosulfate-reducing bacterium from a hypersaline microbial mat.</title>
        <authorList>
            <person name="Ben Hania W."/>
            <person name="Joseph M."/>
            <person name="Fiebig A."/>
            <person name="Bunk B."/>
            <person name="Klenk H.-P."/>
            <person name="Fardeau M.-L."/>
            <person name="Spring S."/>
        </authorList>
    </citation>
    <scope>NUCLEOTIDE SEQUENCE [LARGE SCALE GENOMIC DNA]</scope>
    <source>
        <strain evidence="1 2">L21-TH-D2</strain>
    </source>
</reference>
<protein>
    <submittedName>
        <fullName evidence="1">Uncharacterized protein</fullName>
    </submittedName>
</protein>
<name>R1CRP6_9FIRM</name>
<dbReference type="RefSeq" id="WP_006317374.1">
    <property type="nucleotide sequence ID" value="NZ_ARZA01000277.1"/>
</dbReference>
<dbReference type="eggNOG" id="COG5602">
    <property type="taxonomic scope" value="Bacteria"/>
</dbReference>
<sequence>MDSIKVDLEYCYGIGKLKEKFDLKTSNGCVIYSQNGTMKTSFANTFDDVANGRKPEDRIFPYRETKKEIYKGNISKIYL</sequence>
<dbReference type="Proteomes" id="UP000013378">
    <property type="component" value="Unassembled WGS sequence"/>
</dbReference>
<organism evidence="1 2">
    <name type="scientific">Caldisalinibacter kiritimatiensis</name>
    <dbReference type="NCBI Taxonomy" id="1304284"/>
    <lineage>
        <taxon>Bacteria</taxon>
        <taxon>Bacillati</taxon>
        <taxon>Bacillota</taxon>
        <taxon>Tissierellia</taxon>
        <taxon>Tissierellales</taxon>
        <taxon>Thermohalobacteraceae</taxon>
        <taxon>Caldisalinibacter</taxon>
    </lineage>
</organism>
<proteinExistence type="predicted"/>
<gene>
    <name evidence="1" type="ORF">L21TH_2631</name>
</gene>